<sequence length="500" mass="56167">MENNCIVETSYGKVRGYSRRGVIKFKGIPYAAPPIGELRFKPPAPVEQWGEVRDATKYSSVSIQSPSNLDSLFGGEPLPQSESDCLTLNIWTQRLEGEKRPVMFWIHGGGFLMGNGASNDGSRLVLRGDVVVVSINYRLGYLGFFFMPDMPDTTANAGLLDMVAALKWVKENISRFGGDSNNVTIFGESAGGNAVTSILAMPSAKGLFHRAISQSGAPNKFSYNTVLALEVYENLIQRLGVEKGDIETLRKLPAKDFIVPQMNMSESRPGGLIVGPVVDNSTLPEHPLSAISKGFAKDIDVFIGSNLDEYKLFIMRTPKAFELTEDKLYKTVNLFMRFTKQKETKSKEMIDSYRELRKTPRDITDAILTDYMFRIPSIRLAEEQSKHQKNIYMYLFTWQSPFNGGKYGAMHALELPFVFGLLGDKNMWIFPRRNKETQKLSEQMMDAWIAFARTGNPNHENIPGLSSYDKGKRATILFDKEITIKHDPYGNERAAWEGIL</sequence>
<dbReference type="ESTHER" id="9zzzz-a0a0f9q399">
    <property type="family name" value="Carb_B_Bacteria"/>
</dbReference>
<evidence type="ECO:0000259" key="3">
    <source>
        <dbReference type="Pfam" id="PF00135"/>
    </source>
</evidence>
<gene>
    <name evidence="4" type="ORF">LCGC14_0753690</name>
</gene>
<proteinExistence type="inferred from homology"/>
<dbReference type="InterPro" id="IPR029058">
    <property type="entry name" value="AB_hydrolase_fold"/>
</dbReference>
<protein>
    <recommendedName>
        <fullName evidence="3">Carboxylesterase type B domain-containing protein</fullName>
    </recommendedName>
</protein>
<dbReference type="AlphaFoldDB" id="A0A0F9Q399"/>
<dbReference type="InterPro" id="IPR050309">
    <property type="entry name" value="Type-B_Carboxylest/Lipase"/>
</dbReference>
<dbReference type="EMBL" id="LAZR01001831">
    <property type="protein sequence ID" value="KKN38415.1"/>
    <property type="molecule type" value="Genomic_DNA"/>
</dbReference>
<accession>A0A0F9Q399</accession>
<dbReference type="InterPro" id="IPR019826">
    <property type="entry name" value="Carboxylesterase_B_AS"/>
</dbReference>
<dbReference type="PANTHER" id="PTHR11559">
    <property type="entry name" value="CARBOXYLESTERASE"/>
    <property type="match status" value="1"/>
</dbReference>
<organism evidence="4">
    <name type="scientific">marine sediment metagenome</name>
    <dbReference type="NCBI Taxonomy" id="412755"/>
    <lineage>
        <taxon>unclassified sequences</taxon>
        <taxon>metagenomes</taxon>
        <taxon>ecological metagenomes</taxon>
    </lineage>
</organism>
<dbReference type="Gene3D" id="3.40.50.1820">
    <property type="entry name" value="alpha/beta hydrolase"/>
    <property type="match status" value="1"/>
</dbReference>
<comment type="caution">
    <text evidence="4">The sequence shown here is derived from an EMBL/GenBank/DDBJ whole genome shotgun (WGS) entry which is preliminary data.</text>
</comment>
<dbReference type="InterPro" id="IPR002018">
    <property type="entry name" value="CarbesteraseB"/>
</dbReference>
<reference evidence="4" key="1">
    <citation type="journal article" date="2015" name="Nature">
        <title>Complex archaea that bridge the gap between prokaryotes and eukaryotes.</title>
        <authorList>
            <person name="Spang A."/>
            <person name="Saw J.H."/>
            <person name="Jorgensen S.L."/>
            <person name="Zaremba-Niedzwiedzka K."/>
            <person name="Martijn J."/>
            <person name="Lind A.E."/>
            <person name="van Eijk R."/>
            <person name="Schleper C."/>
            <person name="Guy L."/>
            <person name="Ettema T.J."/>
        </authorList>
    </citation>
    <scope>NUCLEOTIDE SEQUENCE</scope>
</reference>
<name>A0A0F9Q399_9ZZZZ</name>
<dbReference type="SUPFAM" id="SSF53474">
    <property type="entry name" value="alpha/beta-Hydrolases"/>
    <property type="match status" value="1"/>
</dbReference>
<comment type="similarity">
    <text evidence="1">Belongs to the type-B carboxylesterase/lipase family.</text>
</comment>
<feature type="domain" description="Carboxylesterase type B" evidence="3">
    <location>
        <begin position="6"/>
        <end position="492"/>
    </location>
</feature>
<dbReference type="GO" id="GO:0016787">
    <property type="term" value="F:hydrolase activity"/>
    <property type="evidence" value="ECO:0007669"/>
    <property type="project" value="UniProtKB-KW"/>
</dbReference>
<dbReference type="Pfam" id="PF00135">
    <property type="entry name" value="COesterase"/>
    <property type="match status" value="1"/>
</dbReference>
<dbReference type="PROSITE" id="PS00122">
    <property type="entry name" value="CARBOXYLESTERASE_B_1"/>
    <property type="match status" value="1"/>
</dbReference>
<evidence type="ECO:0000313" key="4">
    <source>
        <dbReference type="EMBL" id="KKN38415.1"/>
    </source>
</evidence>
<evidence type="ECO:0000256" key="1">
    <source>
        <dbReference type="ARBA" id="ARBA00005964"/>
    </source>
</evidence>
<keyword evidence="2" id="KW-0378">Hydrolase</keyword>
<evidence type="ECO:0000256" key="2">
    <source>
        <dbReference type="ARBA" id="ARBA00022801"/>
    </source>
</evidence>